<evidence type="ECO:0008006" key="3">
    <source>
        <dbReference type="Google" id="ProtNLM"/>
    </source>
</evidence>
<dbReference type="EMBL" id="JAPWTK010000291">
    <property type="protein sequence ID" value="KAJ8943362.1"/>
    <property type="molecule type" value="Genomic_DNA"/>
</dbReference>
<reference evidence="1" key="1">
    <citation type="journal article" date="2023" name="Insect Mol. Biol.">
        <title>Genome sequencing provides insights into the evolution of gene families encoding plant cell wall-degrading enzymes in longhorned beetles.</title>
        <authorList>
            <person name="Shin N.R."/>
            <person name="Okamura Y."/>
            <person name="Kirsch R."/>
            <person name="Pauchet Y."/>
        </authorList>
    </citation>
    <scope>NUCLEOTIDE SEQUENCE</scope>
    <source>
        <strain evidence="1">AMC_N1</strain>
    </source>
</reference>
<keyword evidence="2" id="KW-1185">Reference proteome</keyword>
<sequence>MYIKKKKRNRRQKVIYFSCNSFSFLHLWQNQCKQKYSYSLHTTYIRRIIVQNKMDIYHVTEHLFKNVIK</sequence>
<comment type="caution">
    <text evidence="1">The sequence shown here is derived from an EMBL/GenBank/DDBJ whole genome shotgun (WGS) entry which is preliminary data.</text>
</comment>
<evidence type="ECO:0000313" key="1">
    <source>
        <dbReference type="EMBL" id="KAJ8943362.1"/>
    </source>
</evidence>
<organism evidence="1 2">
    <name type="scientific">Aromia moschata</name>
    <dbReference type="NCBI Taxonomy" id="1265417"/>
    <lineage>
        <taxon>Eukaryota</taxon>
        <taxon>Metazoa</taxon>
        <taxon>Ecdysozoa</taxon>
        <taxon>Arthropoda</taxon>
        <taxon>Hexapoda</taxon>
        <taxon>Insecta</taxon>
        <taxon>Pterygota</taxon>
        <taxon>Neoptera</taxon>
        <taxon>Endopterygota</taxon>
        <taxon>Coleoptera</taxon>
        <taxon>Polyphaga</taxon>
        <taxon>Cucujiformia</taxon>
        <taxon>Chrysomeloidea</taxon>
        <taxon>Cerambycidae</taxon>
        <taxon>Cerambycinae</taxon>
        <taxon>Callichromatini</taxon>
        <taxon>Aromia</taxon>
    </lineage>
</organism>
<dbReference type="Proteomes" id="UP001162162">
    <property type="component" value="Unassembled WGS sequence"/>
</dbReference>
<gene>
    <name evidence="1" type="ORF">NQ318_002595</name>
</gene>
<protein>
    <recommendedName>
        <fullName evidence="3">Ribosomal protein L20</fullName>
    </recommendedName>
</protein>
<name>A0AAV8XW66_9CUCU</name>
<accession>A0AAV8XW66</accession>
<evidence type="ECO:0000313" key="2">
    <source>
        <dbReference type="Proteomes" id="UP001162162"/>
    </source>
</evidence>
<proteinExistence type="predicted"/>
<dbReference type="AlphaFoldDB" id="A0AAV8XW66"/>